<dbReference type="InterPro" id="IPR001128">
    <property type="entry name" value="Cyt_P450"/>
</dbReference>
<feature type="binding site" description="axial binding residue" evidence="8">
    <location>
        <position position="886"/>
    </location>
    <ligand>
        <name>heme</name>
        <dbReference type="ChEBI" id="CHEBI:30413"/>
    </ligand>
    <ligandPart>
        <name>Fe</name>
        <dbReference type="ChEBI" id="CHEBI:18248"/>
    </ligandPart>
</feature>
<dbReference type="CDD" id="cd02440">
    <property type="entry name" value="AdoMet_MTases"/>
    <property type="match status" value="1"/>
</dbReference>
<evidence type="ECO:0000313" key="9">
    <source>
        <dbReference type="EMBL" id="RCI12857.1"/>
    </source>
</evidence>
<dbReference type="InterPro" id="IPR029063">
    <property type="entry name" value="SAM-dependent_MTases_sf"/>
</dbReference>
<dbReference type="InterPro" id="IPR036396">
    <property type="entry name" value="Cyt_P450_sf"/>
</dbReference>
<keyword evidence="6 8" id="KW-0408">Iron</keyword>
<proteinExistence type="inferred from homology"/>
<dbReference type="Pfam" id="PF13489">
    <property type="entry name" value="Methyltransf_23"/>
    <property type="match status" value="1"/>
</dbReference>
<dbReference type="PANTHER" id="PTHR24305:SF157">
    <property type="entry name" value="N-ACETYLTRYPTOPHAN 6-HYDROXYLASE IVOC-RELATED"/>
    <property type="match status" value="1"/>
</dbReference>
<dbReference type="GO" id="GO:0016705">
    <property type="term" value="F:oxidoreductase activity, acting on paired donors, with incorporation or reduction of molecular oxygen"/>
    <property type="evidence" value="ECO:0007669"/>
    <property type="project" value="InterPro"/>
</dbReference>
<evidence type="ECO:0000256" key="5">
    <source>
        <dbReference type="ARBA" id="ARBA00023002"/>
    </source>
</evidence>
<dbReference type="AlphaFoldDB" id="A0A367LEK9"/>
<dbReference type="InterPro" id="IPR017972">
    <property type="entry name" value="Cyt_P450_CS"/>
</dbReference>
<dbReference type="PROSITE" id="PS00086">
    <property type="entry name" value="CYTOCHROME_P450"/>
    <property type="match status" value="1"/>
</dbReference>
<evidence type="ECO:0000256" key="1">
    <source>
        <dbReference type="ARBA" id="ARBA00001971"/>
    </source>
</evidence>
<evidence type="ECO:0000256" key="6">
    <source>
        <dbReference type="ARBA" id="ARBA00023004"/>
    </source>
</evidence>
<dbReference type="OrthoDB" id="3945418at2759"/>
<dbReference type="PANTHER" id="PTHR24305">
    <property type="entry name" value="CYTOCHROME P450"/>
    <property type="match status" value="1"/>
</dbReference>
<dbReference type="PRINTS" id="PR00463">
    <property type="entry name" value="EP450I"/>
</dbReference>
<keyword evidence="5" id="KW-0560">Oxidoreductase</keyword>
<dbReference type="GO" id="GO:0005506">
    <property type="term" value="F:iron ion binding"/>
    <property type="evidence" value="ECO:0007669"/>
    <property type="project" value="InterPro"/>
</dbReference>
<dbReference type="Gene3D" id="3.40.50.150">
    <property type="entry name" value="Vaccinia Virus protein VP39"/>
    <property type="match status" value="1"/>
</dbReference>
<name>A0A367LEK9_9HYPO</name>
<keyword evidence="4 8" id="KW-0479">Metal-binding</keyword>
<keyword evidence="10" id="KW-1185">Reference proteome</keyword>
<protein>
    <recommendedName>
        <fullName evidence="11">Cytochrome P450</fullName>
    </recommendedName>
</protein>
<dbReference type="EMBL" id="LKCN02000007">
    <property type="protein sequence ID" value="RCI12857.1"/>
    <property type="molecule type" value="Genomic_DNA"/>
</dbReference>
<dbReference type="STRING" id="1330021.A0A367LEK9"/>
<dbReference type="PRINTS" id="PR00385">
    <property type="entry name" value="P450"/>
</dbReference>
<dbReference type="Pfam" id="PF00067">
    <property type="entry name" value="p450"/>
    <property type="match status" value="2"/>
</dbReference>
<gene>
    <name evidence="9" type="ORF">L249_0707</name>
</gene>
<dbReference type="GO" id="GO:0020037">
    <property type="term" value="F:heme binding"/>
    <property type="evidence" value="ECO:0007669"/>
    <property type="project" value="InterPro"/>
</dbReference>
<keyword evidence="7" id="KW-0503">Monooxygenase</keyword>
<dbReference type="InterPro" id="IPR002401">
    <property type="entry name" value="Cyt_P450_E_grp-I"/>
</dbReference>
<comment type="caution">
    <text evidence="9">The sequence shown here is derived from an EMBL/GenBank/DDBJ whole genome shotgun (WGS) entry which is preliminary data.</text>
</comment>
<dbReference type="GO" id="GO:0004497">
    <property type="term" value="F:monooxygenase activity"/>
    <property type="evidence" value="ECO:0007669"/>
    <property type="project" value="UniProtKB-KW"/>
</dbReference>
<organism evidence="9 10">
    <name type="scientific">Ophiocordyceps polyrhachis-furcata BCC 54312</name>
    <dbReference type="NCBI Taxonomy" id="1330021"/>
    <lineage>
        <taxon>Eukaryota</taxon>
        <taxon>Fungi</taxon>
        <taxon>Dikarya</taxon>
        <taxon>Ascomycota</taxon>
        <taxon>Pezizomycotina</taxon>
        <taxon>Sordariomycetes</taxon>
        <taxon>Hypocreomycetidae</taxon>
        <taxon>Hypocreales</taxon>
        <taxon>Ophiocordycipitaceae</taxon>
        <taxon>Ophiocordyceps</taxon>
    </lineage>
</organism>
<accession>A0A367LEK9</accession>
<dbReference type="SUPFAM" id="SSF48264">
    <property type="entry name" value="Cytochrome P450"/>
    <property type="match status" value="1"/>
</dbReference>
<dbReference type="Gene3D" id="1.10.630.10">
    <property type="entry name" value="Cytochrome P450"/>
    <property type="match status" value="1"/>
</dbReference>
<comment type="similarity">
    <text evidence="2">Belongs to the cytochrome P450 family.</text>
</comment>
<evidence type="ECO:0000313" key="10">
    <source>
        <dbReference type="Proteomes" id="UP000253664"/>
    </source>
</evidence>
<evidence type="ECO:0000256" key="2">
    <source>
        <dbReference type="ARBA" id="ARBA00010617"/>
    </source>
</evidence>
<reference evidence="9 10" key="1">
    <citation type="journal article" date="2015" name="BMC Genomics">
        <title>Insights from the genome of Ophiocordyceps polyrhachis-furcata to pathogenicity and host specificity in insect fungi.</title>
        <authorList>
            <person name="Wichadakul D."/>
            <person name="Kobmoo N."/>
            <person name="Ingsriswang S."/>
            <person name="Tangphatsornruang S."/>
            <person name="Chantasingh D."/>
            <person name="Luangsa-ard J.J."/>
            <person name="Eurwilaichitr L."/>
        </authorList>
    </citation>
    <scope>NUCLEOTIDE SEQUENCE [LARGE SCALE GENOMIC DNA]</scope>
    <source>
        <strain evidence="9 10">BCC 54312</strain>
    </source>
</reference>
<keyword evidence="3 8" id="KW-0349">Heme</keyword>
<evidence type="ECO:0008006" key="11">
    <source>
        <dbReference type="Google" id="ProtNLM"/>
    </source>
</evidence>
<dbReference type="CDD" id="cd11062">
    <property type="entry name" value="CYP58-like"/>
    <property type="match status" value="1"/>
</dbReference>
<evidence type="ECO:0000256" key="7">
    <source>
        <dbReference type="ARBA" id="ARBA00023033"/>
    </source>
</evidence>
<dbReference type="InterPro" id="IPR050121">
    <property type="entry name" value="Cytochrome_P450_monoxygenase"/>
</dbReference>
<evidence type="ECO:0000256" key="8">
    <source>
        <dbReference type="PIRSR" id="PIRSR602401-1"/>
    </source>
</evidence>
<evidence type="ECO:0000256" key="3">
    <source>
        <dbReference type="ARBA" id="ARBA00022617"/>
    </source>
</evidence>
<evidence type="ECO:0000256" key="4">
    <source>
        <dbReference type="ARBA" id="ARBA00022723"/>
    </source>
</evidence>
<sequence>MQNRDSQHRPSMRFHFDDDQTAEAYIEPDVSVDSGVDPFFDSASLSESVLDFPQEFGRTYHAYRAGSYAFPNDVPEQERLALQSSIIKRLFGDRLHFAPLDPVRPPRVILDVATGLGDWAIEMGDLFPGSQVIGTDLSPIQPDIVPPNVSFFVDDATDPWCHDQPFGYVHTRLTGGCWGSFEKEIAEPAFASLEPGGWFESQEIDGLVFADDDSLAADSAMHRWFQEVATAAERLNRPANLGHSLREVYERVGFVDVHEHIFKMPTNGWARDERLKELGRLWERNLLQGLSGFSFQLFNRAYDRTVAQIEVSLVDVRRELSDPTPSSRPPRSNPPSITILHALAGPPRHVSQGKVAQARWQANAALSYVQLTLSRHNGTNSNTCQRPIYYATGGLLPSRLRPSACVCMYKPDGPWPRLLSSKRATPTIMALWLALGALAVYLLVRTIYRLRFHPLANIPGPRLTAATHLYEFLYNVVRPGVFLFEIEAMHRKYGPIVRINPREVHVSDPAFYHVIYASSRRRRDKDPQFVPTYGLPDAMVAAVSHDQHRVRRAALSDLFSRRAVVERSGLVAERVERLMQRLSEARDAGTVVSLDEAFTAMASDVITAYACGRHWGSLDDEHFGSEVCRATADVMRFAHISRFAPYLVALPRLVSPRAMALLMPAKAALFRHLEAIFDHVRGTSRDAPGSSDTVITALTDPILPPHERSVSRLRDETWAIVGAGTETTARVLTVAAYHLGRNPDVARKLRAELFTVLPELDSTASWAELEQLPYLSGVVHESLRLAYGLTGRLPRVAPTEALQYKGFVIPPGVRLRTFFFYPDDTLMLMCCLDQTPVSSSSYIIHRDASIFPDPETYDPERWVRASNKGDHLKRYLTSFSKGSRSCIGINLAYMELFLTIAHLGRRFDLELYDTGPEDVRIVKDMNMGFTRRGAVRVFAKVTGDM</sequence>
<dbReference type="SUPFAM" id="SSF53335">
    <property type="entry name" value="S-adenosyl-L-methionine-dependent methyltransferases"/>
    <property type="match status" value="1"/>
</dbReference>
<comment type="cofactor">
    <cofactor evidence="1 8">
        <name>heme</name>
        <dbReference type="ChEBI" id="CHEBI:30413"/>
    </cofactor>
</comment>
<dbReference type="Proteomes" id="UP000253664">
    <property type="component" value="Unassembled WGS sequence"/>
</dbReference>